<sequence length="226" mass="26147">MPILFDSNKSKEEKKKHGEDQSNHKDNDQQETASTDNEYDLDTLLYSPSKHKLFHSFCFKPHTKFEGQKKDEQVILVLRYHPISQLPWVITTLILAMTPMPLVLIFRQQLNFTQILGIILFWYALLFSFAFINIINYLFNVGIVTTDRILDVDLQNILYKEVNIALLNKVEDVTTTTTGFIASYFDFGYVHIQTAGTEINIEFTNIPMPTEVAKIINELSKRYSTA</sequence>
<comment type="caution">
    <text evidence="3">The sequence shown here is derived from an EMBL/GenBank/DDBJ whole genome shotgun (WGS) entry which is preliminary data.</text>
</comment>
<evidence type="ECO:0008006" key="5">
    <source>
        <dbReference type="Google" id="ProtNLM"/>
    </source>
</evidence>
<dbReference type="EMBL" id="MGAV01000012">
    <property type="protein sequence ID" value="OGK54879.1"/>
    <property type="molecule type" value="Genomic_DNA"/>
</dbReference>
<accession>A0A1F7JGZ3</accession>
<name>A0A1F7JGZ3_9BACT</name>
<evidence type="ECO:0000313" key="4">
    <source>
        <dbReference type="Proteomes" id="UP000177418"/>
    </source>
</evidence>
<proteinExistence type="predicted"/>
<feature type="transmembrane region" description="Helical" evidence="2">
    <location>
        <begin position="118"/>
        <end position="139"/>
    </location>
</feature>
<dbReference type="Proteomes" id="UP000177418">
    <property type="component" value="Unassembled WGS sequence"/>
</dbReference>
<keyword evidence="2" id="KW-1133">Transmembrane helix</keyword>
<feature type="transmembrane region" description="Helical" evidence="2">
    <location>
        <begin position="86"/>
        <end position="106"/>
    </location>
</feature>
<keyword evidence="2" id="KW-0472">Membrane</keyword>
<feature type="region of interest" description="Disordered" evidence="1">
    <location>
        <begin position="1"/>
        <end position="34"/>
    </location>
</feature>
<evidence type="ECO:0000256" key="2">
    <source>
        <dbReference type="SAM" id="Phobius"/>
    </source>
</evidence>
<keyword evidence="2" id="KW-0812">Transmembrane</keyword>
<organism evidence="3 4">
    <name type="scientific">Candidatus Roizmanbacteria bacterium RIFCSPLOWO2_02_FULL_36_11</name>
    <dbReference type="NCBI Taxonomy" id="1802071"/>
    <lineage>
        <taxon>Bacteria</taxon>
        <taxon>Candidatus Roizmaniibacteriota</taxon>
    </lineage>
</organism>
<reference evidence="3 4" key="1">
    <citation type="journal article" date="2016" name="Nat. Commun.">
        <title>Thousands of microbial genomes shed light on interconnected biogeochemical processes in an aquifer system.</title>
        <authorList>
            <person name="Anantharaman K."/>
            <person name="Brown C.T."/>
            <person name="Hug L.A."/>
            <person name="Sharon I."/>
            <person name="Castelle C.J."/>
            <person name="Probst A.J."/>
            <person name="Thomas B.C."/>
            <person name="Singh A."/>
            <person name="Wilkins M.J."/>
            <person name="Karaoz U."/>
            <person name="Brodie E.L."/>
            <person name="Williams K.H."/>
            <person name="Hubbard S.S."/>
            <person name="Banfield J.F."/>
        </authorList>
    </citation>
    <scope>NUCLEOTIDE SEQUENCE [LARGE SCALE GENOMIC DNA]</scope>
</reference>
<evidence type="ECO:0000313" key="3">
    <source>
        <dbReference type="EMBL" id="OGK54879.1"/>
    </source>
</evidence>
<gene>
    <name evidence="3" type="ORF">A3H78_00135</name>
</gene>
<evidence type="ECO:0000256" key="1">
    <source>
        <dbReference type="SAM" id="MobiDB-lite"/>
    </source>
</evidence>
<protein>
    <recommendedName>
        <fullName evidence="5">DUF304 domain-containing protein</fullName>
    </recommendedName>
</protein>
<feature type="compositionally biased region" description="Basic and acidic residues" evidence="1">
    <location>
        <begin position="8"/>
        <end position="28"/>
    </location>
</feature>
<dbReference type="AlphaFoldDB" id="A0A1F7JGZ3"/>